<evidence type="ECO:0008006" key="4">
    <source>
        <dbReference type="Google" id="ProtNLM"/>
    </source>
</evidence>
<feature type="transmembrane region" description="Helical" evidence="1">
    <location>
        <begin position="261"/>
        <end position="283"/>
    </location>
</feature>
<dbReference type="OrthoDB" id="92225at2"/>
<dbReference type="Pfam" id="PF10797">
    <property type="entry name" value="YhfT"/>
    <property type="match status" value="1"/>
</dbReference>
<evidence type="ECO:0000256" key="1">
    <source>
        <dbReference type="SAM" id="Phobius"/>
    </source>
</evidence>
<feature type="transmembrane region" description="Helical" evidence="1">
    <location>
        <begin position="437"/>
        <end position="456"/>
    </location>
</feature>
<feature type="transmembrane region" description="Helical" evidence="1">
    <location>
        <begin position="344"/>
        <end position="374"/>
    </location>
</feature>
<keyword evidence="1" id="KW-0472">Membrane</keyword>
<dbReference type="AlphaFoldDB" id="A0A1H2IT00"/>
<feature type="transmembrane region" description="Helical" evidence="1">
    <location>
        <begin position="20"/>
        <end position="39"/>
    </location>
</feature>
<dbReference type="EMBL" id="LT629791">
    <property type="protein sequence ID" value="SDU47192.1"/>
    <property type="molecule type" value="Genomic_DNA"/>
</dbReference>
<dbReference type="InterPro" id="IPR019733">
    <property type="entry name" value="Uncharacterised_YhfT"/>
</dbReference>
<feature type="transmembrane region" description="Helical" evidence="1">
    <location>
        <begin position="191"/>
        <end position="210"/>
    </location>
</feature>
<organism evidence="2 3">
    <name type="scientific">Jiangella alkaliphila</name>
    <dbReference type="NCBI Taxonomy" id="419479"/>
    <lineage>
        <taxon>Bacteria</taxon>
        <taxon>Bacillati</taxon>
        <taxon>Actinomycetota</taxon>
        <taxon>Actinomycetes</taxon>
        <taxon>Jiangellales</taxon>
        <taxon>Jiangellaceae</taxon>
        <taxon>Jiangella</taxon>
    </lineage>
</organism>
<keyword evidence="1" id="KW-0812">Transmembrane</keyword>
<feature type="transmembrane region" description="Helical" evidence="1">
    <location>
        <begin position="59"/>
        <end position="78"/>
    </location>
</feature>
<gene>
    <name evidence="2" type="ORF">SAMN04488563_1980</name>
</gene>
<proteinExistence type="predicted"/>
<feature type="transmembrane region" description="Helical" evidence="1">
    <location>
        <begin position="142"/>
        <end position="161"/>
    </location>
</feature>
<dbReference type="RefSeq" id="WP_046770311.1">
    <property type="nucleotide sequence ID" value="NZ_LBMC01000019.1"/>
</dbReference>
<name>A0A1H2IT00_9ACTN</name>
<sequence>MTLLAATDTASVSFDAWQSVLVIVLCAFAALIANAALAVFNDGARPFLLDYIQGRSTRLATATIVTGLSAGFIFGLGAPMALSTGVLNPWLVFLPVEIIGLIAPWRWLAATGGAAWGAVCVFGLNAANSAATSLPIDFVTALQQISTPILWLFTLFPVLAITRQFGRAKGLITFGAEVAMILLSMNVWPDLFPGSLAMALGVIMLLGFALTQDRTARRVEQLVLAGGSAADRAEHEERQAATAAASDQLFGPNAERLRRNVIPLGILGGMVAALAASGIFGGGEATSFLVADGTYGEAAQVDFLRAFGFVPLIATTALASGAYAMAGFTFVYPIGYLAHIWVDAWPLALAIAFVLGALVMSAEVLLLSAVGRWLQHWPSVRESADHIRHAITESLSLAILVGSLMAGLAMGGGLGIALVGGLYLLNESMGRPIVRMAAGPTAVIVGGIVLNLLHLVDLVQPVAG</sequence>
<evidence type="ECO:0000313" key="3">
    <source>
        <dbReference type="Proteomes" id="UP000182977"/>
    </source>
</evidence>
<feature type="transmembrane region" description="Helical" evidence="1">
    <location>
        <begin position="303"/>
        <end position="332"/>
    </location>
</feature>
<dbReference type="Proteomes" id="UP000182977">
    <property type="component" value="Chromosome I"/>
</dbReference>
<protein>
    <recommendedName>
        <fullName evidence="4">Permease</fullName>
    </recommendedName>
</protein>
<keyword evidence="3" id="KW-1185">Reference proteome</keyword>
<reference evidence="3" key="1">
    <citation type="submission" date="2016-10" db="EMBL/GenBank/DDBJ databases">
        <authorList>
            <person name="Varghese N."/>
            <person name="Submissions S."/>
        </authorList>
    </citation>
    <scope>NUCLEOTIDE SEQUENCE [LARGE SCALE GENOMIC DNA]</scope>
    <source>
        <strain evidence="3">DSM 45079</strain>
    </source>
</reference>
<evidence type="ECO:0000313" key="2">
    <source>
        <dbReference type="EMBL" id="SDU47192.1"/>
    </source>
</evidence>
<feature type="transmembrane region" description="Helical" evidence="1">
    <location>
        <begin position="394"/>
        <end position="425"/>
    </location>
</feature>
<keyword evidence="1" id="KW-1133">Transmembrane helix</keyword>
<dbReference type="STRING" id="419479.SAMN04488563_1980"/>
<accession>A0A1H2IT00</accession>